<dbReference type="InterPro" id="IPR036890">
    <property type="entry name" value="HATPase_C_sf"/>
</dbReference>
<accession>A0ABT8SMJ8</accession>
<evidence type="ECO:0000256" key="7">
    <source>
        <dbReference type="ARBA" id="ARBA00022840"/>
    </source>
</evidence>
<proteinExistence type="predicted"/>
<keyword evidence="5" id="KW-0547">Nucleotide-binding</keyword>
<dbReference type="Gene3D" id="3.30.450.20">
    <property type="entry name" value="PAS domain"/>
    <property type="match status" value="1"/>
</dbReference>
<comment type="caution">
    <text evidence="9">The sequence shown here is derived from an EMBL/GenBank/DDBJ whole genome shotgun (WGS) entry which is preliminary data.</text>
</comment>
<dbReference type="Pfam" id="PF07536">
    <property type="entry name" value="HWE_HK"/>
    <property type="match status" value="1"/>
</dbReference>
<evidence type="ECO:0000313" key="10">
    <source>
        <dbReference type="Proteomes" id="UP001169063"/>
    </source>
</evidence>
<evidence type="ECO:0000259" key="8">
    <source>
        <dbReference type="PROSITE" id="PS50112"/>
    </source>
</evidence>
<evidence type="ECO:0000256" key="5">
    <source>
        <dbReference type="ARBA" id="ARBA00022741"/>
    </source>
</evidence>
<dbReference type="RefSeq" id="WP_302110220.1">
    <property type="nucleotide sequence ID" value="NZ_JAUKTR010000004.1"/>
</dbReference>
<keyword evidence="3" id="KW-0597">Phosphoprotein</keyword>
<dbReference type="EC" id="2.7.13.3" evidence="2"/>
<keyword evidence="7" id="KW-0067">ATP-binding</keyword>
<keyword evidence="10" id="KW-1185">Reference proteome</keyword>
<comment type="catalytic activity">
    <reaction evidence="1">
        <text>ATP + protein L-histidine = ADP + protein N-phospho-L-histidine.</text>
        <dbReference type="EC" id="2.7.13.3"/>
    </reaction>
</comment>
<evidence type="ECO:0000256" key="4">
    <source>
        <dbReference type="ARBA" id="ARBA00022679"/>
    </source>
</evidence>
<dbReference type="CDD" id="cd00130">
    <property type="entry name" value="PAS"/>
    <property type="match status" value="1"/>
</dbReference>
<dbReference type="Proteomes" id="UP001169063">
    <property type="component" value="Unassembled WGS sequence"/>
</dbReference>
<dbReference type="Pfam" id="PF13426">
    <property type="entry name" value="PAS_9"/>
    <property type="match status" value="1"/>
</dbReference>
<evidence type="ECO:0000256" key="2">
    <source>
        <dbReference type="ARBA" id="ARBA00012438"/>
    </source>
</evidence>
<organism evidence="9 10">
    <name type="scientific">Peiella sedimenti</name>
    <dbReference type="NCBI Taxonomy" id="3061083"/>
    <lineage>
        <taxon>Bacteria</taxon>
        <taxon>Pseudomonadati</taxon>
        <taxon>Pseudomonadota</taxon>
        <taxon>Alphaproteobacteria</taxon>
        <taxon>Caulobacterales</taxon>
        <taxon>Caulobacteraceae</taxon>
        <taxon>Peiella</taxon>
    </lineage>
</organism>
<dbReference type="Gene3D" id="3.30.565.10">
    <property type="entry name" value="Histidine kinase-like ATPase, C-terminal domain"/>
    <property type="match status" value="1"/>
</dbReference>
<evidence type="ECO:0000256" key="1">
    <source>
        <dbReference type="ARBA" id="ARBA00000085"/>
    </source>
</evidence>
<dbReference type="InterPro" id="IPR011102">
    <property type="entry name" value="Sig_transdc_His_kinase_HWE"/>
</dbReference>
<name>A0ABT8SMJ8_9CAUL</name>
<reference evidence="9" key="1">
    <citation type="submission" date="2023-07" db="EMBL/GenBank/DDBJ databases">
        <title>Brevundimonas soil sp. nov., isolated from the soil of chemical plant.</title>
        <authorList>
            <person name="Wu N."/>
        </authorList>
    </citation>
    <scope>NUCLEOTIDE SEQUENCE</scope>
    <source>
        <strain evidence="9">XZ-24</strain>
    </source>
</reference>
<dbReference type="EMBL" id="JAUKTR010000004">
    <property type="protein sequence ID" value="MDO1559787.1"/>
    <property type="molecule type" value="Genomic_DNA"/>
</dbReference>
<dbReference type="InterPro" id="IPR035965">
    <property type="entry name" value="PAS-like_dom_sf"/>
</dbReference>
<protein>
    <recommendedName>
        <fullName evidence="2">histidine kinase</fullName>
        <ecNumber evidence="2">2.7.13.3</ecNumber>
    </recommendedName>
</protein>
<dbReference type="SUPFAM" id="SSF55785">
    <property type="entry name" value="PYP-like sensor domain (PAS domain)"/>
    <property type="match status" value="1"/>
</dbReference>
<keyword evidence="4" id="KW-0808">Transferase</keyword>
<sequence>MKNSALLALKGGEAALKVDVLALIADSVICTDEDGCVLVFNPAAEKSFGYSAGEVIGRHVEMLLPLRHRAEHARQVREFGSEGNSTHRLMGPRREVWGRRKNGDEFPAEAMVSRQIIDGQTILTVVHRDITARKELEDLREAMAREMDHRMRNVLSVVHSLVSISAADASNVEEFRDSLVGRLKALAASQGALRFGEEKHTSLNEVFLAELAQYQTQGGANVAIDGPSVSVGPKAAQLLALAVHELATNSAKYGALSSPTGRVIVATAFKDIGGEPLFLIEWREEGGPPVKRPERQGFGTSLIKQVVARALRADVALDYRSDGLICRMTMPHAALEADQ</sequence>
<dbReference type="InterPro" id="IPR000014">
    <property type="entry name" value="PAS"/>
</dbReference>
<evidence type="ECO:0000313" key="9">
    <source>
        <dbReference type="EMBL" id="MDO1559787.1"/>
    </source>
</evidence>
<evidence type="ECO:0000256" key="3">
    <source>
        <dbReference type="ARBA" id="ARBA00022553"/>
    </source>
</evidence>
<dbReference type="PROSITE" id="PS50112">
    <property type="entry name" value="PAS"/>
    <property type="match status" value="1"/>
</dbReference>
<dbReference type="SMART" id="SM00911">
    <property type="entry name" value="HWE_HK"/>
    <property type="match status" value="1"/>
</dbReference>
<gene>
    <name evidence="9" type="ORF">Q0812_10150</name>
</gene>
<dbReference type="PANTHER" id="PTHR41523">
    <property type="entry name" value="TWO-COMPONENT SYSTEM SENSOR PROTEIN"/>
    <property type="match status" value="1"/>
</dbReference>
<keyword evidence="6" id="KW-0418">Kinase</keyword>
<evidence type="ECO:0000256" key="6">
    <source>
        <dbReference type="ARBA" id="ARBA00022777"/>
    </source>
</evidence>
<dbReference type="PANTHER" id="PTHR41523:SF8">
    <property type="entry name" value="ETHYLENE RESPONSE SENSOR PROTEIN"/>
    <property type="match status" value="1"/>
</dbReference>
<dbReference type="SMART" id="SM00091">
    <property type="entry name" value="PAS"/>
    <property type="match status" value="1"/>
</dbReference>
<dbReference type="NCBIfam" id="TIGR00229">
    <property type="entry name" value="sensory_box"/>
    <property type="match status" value="1"/>
</dbReference>
<feature type="domain" description="PAS" evidence="8">
    <location>
        <begin position="13"/>
        <end position="65"/>
    </location>
</feature>